<dbReference type="AlphaFoldDB" id="A0A8X8VWA1"/>
<dbReference type="Proteomes" id="UP000298416">
    <property type="component" value="Unassembled WGS sequence"/>
</dbReference>
<sequence>MAAITKRLLNLRPYPCPLRQFSSSSDPDDQSQTPPSASTMSKPPSKIATLLALYEKNIKSKGENSGDPSSIGAGDGNHSLESIRPSFGRKPFNSSAISNFTKGLRVKASLDGRGKGMGFGKIHDRSELGKRLQAMRPGKRKGKWFSLQEMSERLAKVREAQHEEMGNRTGLPHVVADGLFKIHKDSLQKEKQKGPLALPRVSCVILILLFSWDAQYFHPDNMSSAEKLKLEIEKVKDEFKMSESDCGSARVQGKAV</sequence>
<reference evidence="2" key="1">
    <citation type="submission" date="2018-01" db="EMBL/GenBank/DDBJ databases">
        <authorList>
            <person name="Mao J.F."/>
        </authorList>
    </citation>
    <scope>NUCLEOTIDE SEQUENCE</scope>
    <source>
        <strain evidence="2">Huo1</strain>
        <tissue evidence="2">Leaf</tissue>
    </source>
</reference>
<organism evidence="2">
    <name type="scientific">Salvia splendens</name>
    <name type="common">Scarlet sage</name>
    <dbReference type="NCBI Taxonomy" id="180675"/>
    <lineage>
        <taxon>Eukaryota</taxon>
        <taxon>Viridiplantae</taxon>
        <taxon>Streptophyta</taxon>
        <taxon>Embryophyta</taxon>
        <taxon>Tracheophyta</taxon>
        <taxon>Spermatophyta</taxon>
        <taxon>Magnoliopsida</taxon>
        <taxon>eudicotyledons</taxon>
        <taxon>Gunneridae</taxon>
        <taxon>Pentapetalae</taxon>
        <taxon>asterids</taxon>
        <taxon>lamiids</taxon>
        <taxon>Lamiales</taxon>
        <taxon>Lamiaceae</taxon>
        <taxon>Nepetoideae</taxon>
        <taxon>Mentheae</taxon>
        <taxon>Salviinae</taxon>
        <taxon>Salvia</taxon>
        <taxon>Salvia subgen. Calosphace</taxon>
        <taxon>core Calosphace</taxon>
    </lineage>
</organism>
<evidence type="ECO:0000313" key="3">
    <source>
        <dbReference type="Proteomes" id="UP000298416"/>
    </source>
</evidence>
<protein>
    <submittedName>
        <fullName evidence="2">Uncharacterized protein</fullName>
    </submittedName>
</protein>
<gene>
    <name evidence="2" type="ORF">SASPL_156659</name>
</gene>
<dbReference type="PANTHER" id="PTHR47546:SF3">
    <property type="entry name" value="30S RIBOSOMAL PROTEIN S15, CHLOROPLASTIC"/>
    <property type="match status" value="1"/>
</dbReference>
<comment type="caution">
    <text evidence="2">The sequence shown here is derived from an EMBL/GenBank/DDBJ whole genome shotgun (WGS) entry which is preliminary data.</text>
</comment>
<feature type="region of interest" description="Disordered" evidence="1">
    <location>
        <begin position="15"/>
        <end position="45"/>
    </location>
</feature>
<dbReference type="PANTHER" id="PTHR47546">
    <property type="entry name" value="S15/NS1, RNA-BINDING PROTEIN"/>
    <property type="match status" value="1"/>
</dbReference>
<dbReference type="EMBL" id="PNBA02000505">
    <property type="protein sequence ID" value="KAG6383571.1"/>
    <property type="molecule type" value="Genomic_DNA"/>
</dbReference>
<reference evidence="2" key="2">
    <citation type="submission" date="2020-08" db="EMBL/GenBank/DDBJ databases">
        <title>Plant Genome Project.</title>
        <authorList>
            <person name="Zhang R.-G."/>
        </authorList>
    </citation>
    <scope>NUCLEOTIDE SEQUENCE</scope>
    <source>
        <strain evidence="2">Huo1</strain>
        <tissue evidence="2">Leaf</tissue>
    </source>
</reference>
<name>A0A8X8VWA1_SALSN</name>
<proteinExistence type="predicted"/>
<keyword evidence="3" id="KW-1185">Reference proteome</keyword>
<feature type="region of interest" description="Disordered" evidence="1">
    <location>
        <begin position="60"/>
        <end position="88"/>
    </location>
</feature>
<evidence type="ECO:0000256" key="1">
    <source>
        <dbReference type="SAM" id="MobiDB-lite"/>
    </source>
</evidence>
<evidence type="ECO:0000313" key="2">
    <source>
        <dbReference type="EMBL" id="KAG6383571.1"/>
    </source>
</evidence>
<feature type="compositionally biased region" description="Low complexity" evidence="1">
    <location>
        <begin position="20"/>
        <end position="38"/>
    </location>
</feature>
<accession>A0A8X8VWA1</accession>